<gene>
    <name evidence="2" type="ORF">LCGC14_1440560</name>
</gene>
<dbReference type="NCBIfam" id="TIGR01552">
    <property type="entry name" value="phd_fam"/>
    <property type="match status" value="1"/>
</dbReference>
<evidence type="ECO:0008006" key="3">
    <source>
        <dbReference type="Google" id="ProtNLM"/>
    </source>
</evidence>
<evidence type="ECO:0000256" key="1">
    <source>
        <dbReference type="ARBA" id="ARBA00009981"/>
    </source>
</evidence>
<proteinExistence type="inferred from homology"/>
<protein>
    <recommendedName>
        <fullName evidence="3">Antitoxin</fullName>
    </recommendedName>
</protein>
<name>A0A0F9JLE7_9ZZZZ</name>
<evidence type="ECO:0000313" key="2">
    <source>
        <dbReference type="EMBL" id="KKM70458.1"/>
    </source>
</evidence>
<dbReference type="AlphaFoldDB" id="A0A0F9JLE7"/>
<sequence>MQKQFSIAEAKNRLPTIIHYVEKGPHVELTRRGKPVAMLLSIREYERLSRKYTGFWNAISEFRRKFEDEGIEISERDFKGLRDLSVGREVELR</sequence>
<reference evidence="2" key="1">
    <citation type="journal article" date="2015" name="Nature">
        <title>Complex archaea that bridge the gap between prokaryotes and eukaryotes.</title>
        <authorList>
            <person name="Spang A."/>
            <person name="Saw J.H."/>
            <person name="Jorgensen S.L."/>
            <person name="Zaremba-Niedzwiedzka K."/>
            <person name="Martijn J."/>
            <person name="Lind A.E."/>
            <person name="van Eijk R."/>
            <person name="Schleper C."/>
            <person name="Guy L."/>
            <person name="Ettema T.J."/>
        </authorList>
    </citation>
    <scope>NUCLEOTIDE SEQUENCE</scope>
</reference>
<dbReference type="SUPFAM" id="SSF143120">
    <property type="entry name" value="YefM-like"/>
    <property type="match status" value="1"/>
</dbReference>
<comment type="caution">
    <text evidence="2">The sequence shown here is derived from an EMBL/GenBank/DDBJ whole genome shotgun (WGS) entry which is preliminary data.</text>
</comment>
<dbReference type="Pfam" id="PF02604">
    <property type="entry name" value="PhdYeFM_antitox"/>
    <property type="match status" value="1"/>
</dbReference>
<dbReference type="Gene3D" id="3.40.1620.10">
    <property type="entry name" value="YefM-like domain"/>
    <property type="match status" value="1"/>
</dbReference>
<organism evidence="2">
    <name type="scientific">marine sediment metagenome</name>
    <dbReference type="NCBI Taxonomy" id="412755"/>
    <lineage>
        <taxon>unclassified sequences</taxon>
        <taxon>metagenomes</taxon>
        <taxon>ecological metagenomes</taxon>
    </lineage>
</organism>
<dbReference type="InterPro" id="IPR036165">
    <property type="entry name" value="YefM-like_sf"/>
</dbReference>
<accession>A0A0F9JLE7</accession>
<dbReference type="InterPro" id="IPR006442">
    <property type="entry name" value="Antitoxin_Phd/YefM"/>
</dbReference>
<comment type="similarity">
    <text evidence="1">Belongs to the phD/YefM antitoxin family.</text>
</comment>
<dbReference type="EMBL" id="LAZR01009814">
    <property type="protein sequence ID" value="KKM70458.1"/>
    <property type="molecule type" value="Genomic_DNA"/>
</dbReference>